<keyword evidence="1" id="KW-0378">Hydrolase</keyword>
<accession>A0A037ZCB7</accession>
<dbReference type="Pfam" id="PF22784">
    <property type="entry name" value="PTP-SAK"/>
    <property type="match status" value="1"/>
</dbReference>
<comment type="caution">
    <text evidence="3">The sequence shown here is derived from an EMBL/GenBank/DDBJ whole genome shotgun (WGS) entry which is preliminary data.</text>
</comment>
<evidence type="ECO:0000259" key="2">
    <source>
        <dbReference type="Pfam" id="PF22784"/>
    </source>
</evidence>
<dbReference type="InterPro" id="IPR029021">
    <property type="entry name" value="Prot-tyrosine_phosphatase-like"/>
</dbReference>
<feature type="domain" description="Swiss Army Knife protein DSP-PTPase phosphatase" evidence="2">
    <location>
        <begin position="62"/>
        <end position="163"/>
    </location>
</feature>
<dbReference type="InterPro" id="IPR057023">
    <property type="entry name" value="PTP-SAK"/>
</dbReference>
<evidence type="ECO:0000256" key="1">
    <source>
        <dbReference type="ARBA" id="ARBA00022801"/>
    </source>
</evidence>
<dbReference type="STRING" id="1454373.ACMU_03435"/>
<protein>
    <recommendedName>
        <fullName evidence="2">Swiss Army Knife protein DSP-PTPase phosphatase domain-containing protein</fullName>
    </recommendedName>
</protein>
<dbReference type="GO" id="GO:0016791">
    <property type="term" value="F:phosphatase activity"/>
    <property type="evidence" value="ECO:0007669"/>
    <property type="project" value="UniProtKB-ARBA"/>
</dbReference>
<organism evidence="3 4">
    <name type="scientific">Actibacterium mucosum KCTC 23349</name>
    <dbReference type="NCBI Taxonomy" id="1454373"/>
    <lineage>
        <taxon>Bacteria</taxon>
        <taxon>Pseudomonadati</taxon>
        <taxon>Pseudomonadota</taxon>
        <taxon>Alphaproteobacteria</taxon>
        <taxon>Rhodobacterales</taxon>
        <taxon>Roseobacteraceae</taxon>
        <taxon>Actibacterium</taxon>
    </lineage>
</organism>
<reference evidence="3 4" key="1">
    <citation type="submission" date="2014-03" db="EMBL/GenBank/DDBJ databases">
        <title>Draft Genome Sequence of Actibacterium mucosum KCTC 23349, a Marine Alphaproteobacterium with Complex Ionic Requirements Isolated from Mediterranean Seawater at Malvarrosa Beach, Valencia, Spain.</title>
        <authorList>
            <person name="Arahal D.R."/>
            <person name="Shao Z."/>
            <person name="Lai Q."/>
            <person name="Pujalte M.J."/>
        </authorList>
    </citation>
    <scope>NUCLEOTIDE SEQUENCE [LARGE SCALE GENOMIC DNA]</scope>
    <source>
        <strain evidence="3 4">KCTC 23349</strain>
    </source>
</reference>
<proteinExistence type="predicted"/>
<dbReference type="EMBL" id="JFKE01000010">
    <property type="protein sequence ID" value="KAJ54149.1"/>
    <property type="molecule type" value="Genomic_DNA"/>
</dbReference>
<dbReference type="Gene3D" id="3.90.190.10">
    <property type="entry name" value="Protein tyrosine phosphatase superfamily"/>
    <property type="match status" value="1"/>
</dbReference>
<evidence type="ECO:0000313" key="3">
    <source>
        <dbReference type="EMBL" id="KAJ54149.1"/>
    </source>
</evidence>
<gene>
    <name evidence="3" type="ORF">ACMU_03435</name>
</gene>
<dbReference type="AlphaFoldDB" id="A0A037ZCB7"/>
<dbReference type="Proteomes" id="UP000026249">
    <property type="component" value="Unassembled WGS sequence"/>
</dbReference>
<keyword evidence="4" id="KW-1185">Reference proteome</keyword>
<name>A0A037ZCB7_9RHOB</name>
<dbReference type="SUPFAM" id="SSF52799">
    <property type="entry name" value="(Phosphotyrosine protein) phosphatases II"/>
    <property type="match status" value="1"/>
</dbReference>
<sequence length="230" mass="26634">MLRNLWSRLKGFETHLRQNWGRDISTPSGRRNAWWHFQLMDHAFLRVLWTNLDEIAPGVWRSNQPSPKRIKRYARMGIRNIIYLRGEAPKSHLLFERETCAQLDIGLHNVSLSARNLCPADEYLKLLDLFDRLEKPFLMHCKSGADRAGLASAMYLIHAEGKSVAEARAQLSFKYLHLKNDSTGVLDFMLEKLEVDQKNAPQTLRTWLQSTYDQTALSHEFAQKRAARSG</sequence>
<evidence type="ECO:0000313" key="4">
    <source>
        <dbReference type="Proteomes" id="UP000026249"/>
    </source>
</evidence>